<accession>A0A410P3C7</accession>
<reference evidence="4 5" key="1">
    <citation type="submission" date="2017-01" db="EMBL/GenBank/DDBJ databases">
        <title>First insights into the biology of 'candidatus Vampirococcus archaeovorus'.</title>
        <authorList>
            <person name="Kizina J."/>
            <person name="Jordan S."/>
            <person name="Stueber K."/>
            <person name="Reinhardt R."/>
            <person name="Harder J."/>
        </authorList>
    </citation>
    <scope>NUCLEOTIDE SEQUENCE [LARGE SCALE GENOMIC DNA]</scope>
    <source>
        <strain evidence="4 5">LiM</strain>
    </source>
</reference>
<dbReference type="InterPro" id="IPR013024">
    <property type="entry name" value="GGCT-like"/>
</dbReference>
<dbReference type="RefSeq" id="WP_128699307.1">
    <property type="nucleotide sequence ID" value="NZ_CP019384.1"/>
</dbReference>
<dbReference type="KEGG" id="vai:BU251_02450"/>
<proteinExistence type="predicted"/>
<evidence type="ECO:0000256" key="1">
    <source>
        <dbReference type="ARBA" id="ARBA00023239"/>
    </source>
</evidence>
<name>A0A410P3C7_VELA1</name>
<dbReference type="SUPFAM" id="SSF110857">
    <property type="entry name" value="Gamma-glutamyl cyclotransferase-like"/>
    <property type="match status" value="1"/>
</dbReference>
<keyword evidence="4" id="KW-0808">Transferase</keyword>
<sequence length="144" mass="16581">MLYFAYGSNMNKKQMKERCPSSKFIKRAYVEGYEFVYDGYSQSRKGAVANIIKSENEKVWGCLFEINEDNLSALDCYEGYFSRVYDKKTIMVKDDEGKSHSVIVYFRTGKEVGVPHEDYQCDVIQGAKDCGLPEDYIKNVLNAK</sequence>
<feature type="active site" description="Proton acceptor" evidence="2">
    <location>
        <position position="78"/>
    </location>
</feature>
<dbReference type="AlphaFoldDB" id="A0A410P3C7"/>
<dbReference type="PANTHER" id="PTHR12935">
    <property type="entry name" value="GAMMA-GLUTAMYLCYCLOTRANSFERASE"/>
    <property type="match status" value="1"/>
</dbReference>
<dbReference type="InterPro" id="IPR017939">
    <property type="entry name" value="G-Glutamylcylcotransferase"/>
</dbReference>
<evidence type="ECO:0000256" key="2">
    <source>
        <dbReference type="PIRSR" id="PIRSR617939-1"/>
    </source>
</evidence>
<dbReference type="CDD" id="cd06661">
    <property type="entry name" value="GGCT_like"/>
    <property type="match status" value="1"/>
</dbReference>
<keyword evidence="5" id="KW-1185">Reference proteome</keyword>
<organism evidence="4 5">
    <name type="scientific">Velamenicoccus archaeovorus</name>
    <dbReference type="NCBI Taxonomy" id="1930593"/>
    <lineage>
        <taxon>Bacteria</taxon>
        <taxon>Pseudomonadati</taxon>
        <taxon>Candidatus Omnitrophota</taxon>
        <taxon>Candidatus Velamenicoccus</taxon>
    </lineage>
</organism>
<evidence type="ECO:0000256" key="3">
    <source>
        <dbReference type="PIRSR" id="PIRSR617939-2"/>
    </source>
</evidence>
<dbReference type="PANTHER" id="PTHR12935:SF0">
    <property type="entry name" value="GAMMA-GLUTAMYLCYCLOTRANSFERASE"/>
    <property type="match status" value="1"/>
</dbReference>
<dbReference type="Gene3D" id="3.10.490.10">
    <property type="entry name" value="Gamma-glutamyl cyclotransferase-like"/>
    <property type="match status" value="1"/>
</dbReference>
<feature type="binding site" evidence="3">
    <location>
        <position position="119"/>
    </location>
    <ligand>
        <name>substrate</name>
    </ligand>
</feature>
<dbReference type="EMBL" id="CP019384">
    <property type="protein sequence ID" value="QAT16669.1"/>
    <property type="molecule type" value="Genomic_DNA"/>
</dbReference>
<dbReference type="GO" id="GO:0003839">
    <property type="term" value="F:gamma-glutamylcyclotransferase activity"/>
    <property type="evidence" value="ECO:0007669"/>
    <property type="project" value="InterPro"/>
</dbReference>
<dbReference type="GO" id="GO:0016740">
    <property type="term" value="F:transferase activity"/>
    <property type="evidence" value="ECO:0007669"/>
    <property type="project" value="UniProtKB-KW"/>
</dbReference>
<dbReference type="OrthoDB" id="158990at2"/>
<evidence type="ECO:0000313" key="5">
    <source>
        <dbReference type="Proteomes" id="UP000287243"/>
    </source>
</evidence>
<dbReference type="Pfam" id="PF13772">
    <property type="entry name" value="AIG2_2"/>
    <property type="match status" value="1"/>
</dbReference>
<feature type="binding site" evidence="3">
    <location>
        <begin position="3"/>
        <end position="8"/>
    </location>
    <ligand>
        <name>substrate</name>
    </ligand>
</feature>
<dbReference type="Proteomes" id="UP000287243">
    <property type="component" value="Chromosome"/>
</dbReference>
<protein>
    <submittedName>
        <fullName evidence="4">Gamma-glutamylcyclotransferase</fullName>
    </submittedName>
</protein>
<keyword evidence="1" id="KW-0456">Lyase</keyword>
<evidence type="ECO:0000313" key="4">
    <source>
        <dbReference type="EMBL" id="QAT16669.1"/>
    </source>
</evidence>
<gene>
    <name evidence="4" type="ORF">BU251_02450</name>
</gene>
<dbReference type="InterPro" id="IPR036568">
    <property type="entry name" value="GGCT-like_sf"/>
</dbReference>